<accession>A0AAV5MAI8</accession>
<proteinExistence type="predicted"/>
<evidence type="ECO:0000313" key="1">
    <source>
        <dbReference type="EMBL" id="GKV46513.1"/>
    </source>
</evidence>
<dbReference type="EMBL" id="BPVZ01000209">
    <property type="protein sequence ID" value="GKV46513.1"/>
    <property type="molecule type" value="Genomic_DNA"/>
</dbReference>
<evidence type="ECO:0000313" key="2">
    <source>
        <dbReference type="Proteomes" id="UP001054252"/>
    </source>
</evidence>
<name>A0AAV5MAI8_9ROSI</name>
<reference evidence="1 2" key="1">
    <citation type="journal article" date="2021" name="Commun. Biol.">
        <title>The genome of Shorea leprosula (Dipterocarpaceae) highlights the ecological relevance of drought in aseasonal tropical rainforests.</title>
        <authorList>
            <person name="Ng K.K.S."/>
            <person name="Kobayashi M.J."/>
            <person name="Fawcett J.A."/>
            <person name="Hatakeyama M."/>
            <person name="Paape T."/>
            <person name="Ng C.H."/>
            <person name="Ang C.C."/>
            <person name="Tnah L.H."/>
            <person name="Lee C.T."/>
            <person name="Nishiyama T."/>
            <person name="Sese J."/>
            <person name="O'Brien M.J."/>
            <person name="Copetti D."/>
            <person name="Mohd Noor M.I."/>
            <person name="Ong R.C."/>
            <person name="Putra M."/>
            <person name="Sireger I.Z."/>
            <person name="Indrioko S."/>
            <person name="Kosugi Y."/>
            <person name="Izuno A."/>
            <person name="Isagi Y."/>
            <person name="Lee S.L."/>
            <person name="Shimizu K.K."/>
        </authorList>
    </citation>
    <scope>NUCLEOTIDE SEQUENCE [LARGE SCALE GENOMIC DNA]</scope>
    <source>
        <strain evidence="1">214</strain>
    </source>
</reference>
<dbReference type="Proteomes" id="UP001054252">
    <property type="component" value="Unassembled WGS sequence"/>
</dbReference>
<keyword evidence="2" id="KW-1185">Reference proteome</keyword>
<sequence>MKCERNQTRRLARGRCGLCVVYTAGSKSLSVATLLLLPILSFDSAGTQSPENATIRSRHFSLIV</sequence>
<organism evidence="1 2">
    <name type="scientific">Rubroshorea leprosula</name>
    <dbReference type="NCBI Taxonomy" id="152421"/>
    <lineage>
        <taxon>Eukaryota</taxon>
        <taxon>Viridiplantae</taxon>
        <taxon>Streptophyta</taxon>
        <taxon>Embryophyta</taxon>
        <taxon>Tracheophyta</taxon>
        <taxon>Spermatophyta</taxon>
        <taxon>Magnoliopsida</taxon>
        <taxon>eudicotyledons</taxon>
        <taxon>Gunneridae</taxon>
        <taxon>Pentapetalae</taxon>
        <taxon>rosids</taxon>
        <taxon>malvids</taxon>
        <taxon>Malvales</taxon>
        <taxon>Dipterocarpaceae</taxon>
        <taxon>Rubroshorea</taxon>
    </lineage>
</organism>
<dbReference type="AlphaFoldDB" id="A0AAV5MAI8"/>
<gene>
    <name evidence="1" type="ORF">SLEP1_g53494</name>
</gene>
<comment type="caution">
    <text evidence="1">The sequence shown here is derived from an EMBL/GenBank/DDBJ whole genome shotgun (WGS) entry which is preliminary data.</text>
</comment>
<protein>
    <submittedName>
        <fullName evidence="1">Uncharacterized protein</fullName>
    </submittedName>
</protein>